<name>A0AAE1AET1_9GAST</name>
<dbReference type="EMBL" id="JAWDGP010001954">
    <property type="protein sequence ID" value="KAK3786589.1"/>
    <property type="molecule type" value="Genomic_DNA"/>
</dbReference>
<reference evidence="1" key="1">
    <citation type="journal article" date="2023" name="G3 (Bethesda)">
        <title>A reference genome for the long-term kleptoplast-retaining sea slug Elysia crispata morphotype clarki.</title>
        <authorList>
            <person name="Eastman K.E."/>
            <person name="Pendleton A.L."/>
            <person name="Shaikh M.A."/>
            <person name="Suttiyut T."/>
            <person name="Ogas R."/>
            <person name="Tomko P."/>
            <person name="Gavelis G."/>
            <person name="Widhalm J.R."/>
            <person name="Wisecaver J.H."/>
        </authorList>
    </citation>
    <scope>NUCLEOTIDE SEQUENCE</scope>
    <source>
        <strain evidence="1">ECLA1</strain>
    </source>
</reference>
<protein>
    <submittedName>
        <fullName evidence="1">Uncharacterized protein</fullName>
    </submittedName>
</protein>
<sequence>MTTTCNHALYAIVDVFSQYYIQLAPLLLTDLYHMLQWCVAQDNEQLA</sequence>
<comment type="caution">
    <text evidence="1">The sequence shown here is derived from an EMBL/GenBank/DDBJ whole genome shotgun (WGS) entry which is preliminary data.</text>
</comment>
<keyword evidence="2" id="KW-1185">Reference proteome</keyword>
<organism evidence="1 2">
    <name type="scientific">Elysia crispata</name>
    <name type="common">lettuce slug</name>
    <dbReference type="NCBI Taxonomy" id="231223"/>
    <lineage>
        <taxon>Eukaryota</taxon>
        <taxon>Metazoa</taxon>
        <taxon>Spiralia</taxon>
        <taxon>Lophotrochozoa</taxon>
        <taxon>Mollusca</taxon>
        <taxon>Gastropoda</taxon>
        <taxon>Heterobranchia</taxon>
        <taxon>Euthyneura</taxon>
        <taxon>Panpulmonata</taxon>
        <taxon>Sacoglossa</taxon>
        <taxon>Placobranchoidea</taxon>
        <taxon>Plakobranchidae</taxon>
        <taxon>Elysia</taxon>
    </lineage>
</organism>
<accession>A0AAE1AET1</accession>
<dbReference type="Proteomes" id="UP001283361">
    <property type="component" value="Unassembled WGS sequence"/>
</dbReference>
<evidence type="ECO:0000313" key="1">
    <source>
        <dbReference type="EMBL" id="KAK3786589.1"/>
    </source>
</evidence>
<evidence type="ECO:0000313" key="2">
    <source>
        <dbReference type="Proteomes" id="UP001283361"/>
    </source>
</evidence>
<feature type="non-terminal residue" evidence="1">
    <location>
        <position position="47"/>
    </location>
</feature>
<dbReference type="AlphaFoldDB" id="A0AAE1AET1"/>
<gene>
    <name evidence="1" type="ORF">RRG08_051749</name>
</gene>
<proteinExistence type="predicted"/>